<evidence type="ECO:0000256" key="5">
    <source>
        <dbReference type="ARBA" id="ARBA00022694"/>
    </source>
</evidence>
<dbReference type="Pfam" id="PF14413">
    <property type="entry name" value="Thg1C"/>
    <property type="match status" value="1"/>
</dbReference>
<gene>
    <name evidence="13" type="ORF">D4L85_10160</name>
</gene>
<feature type="domain" description="Thg1 C-terminal" evidence="12">
    <location>
        <begin position="135"/>
        <end position="232"/>
    </location>
</feature>
<evidence type="ECO:0000259" key="12">
    <source>
        <dbReference type="Pfam" id="PF14413"/>
    </source>
</evidence>
<keyword evidence="10" id="KW-0342">GTP-binding</keyword>
<reference evidence="14" key="1">
    <citation type="submission" date="2018-09" db="EMBL/GenBank/DDBJ databases">
        <title>Chryseolinea sp. KIS68-18 isolated from soil.</title>
        <authorList>
            <person name="Weon H.-Y."/>
            <person name="Kwon S.-W."/>
            <person name="Lee S.A."/>
        </authorList>
    </citation>
    <scope>NUCLEOTIDE SEQUENCE [LARGE SCALE GENOMIC DNA]</scope>
    <source>
        <strain evidence="14">KIS68-18</strain>
    </source>
</reference>
<evidence type="ECO:0000313" key="13">
    <source>
        <dbReference type="EMBL" id="AYB30918.1"/>
    </source>
</evidence>
<dbReference type="InterPro" id="IPR007537">
    <property type="entry name" value="tRNAHis_GuaTrfase_Thg1"/>
</dbReference>
<dbReference type="InterPro" id="IPR025845">
    <property type="entry name" value="Thg1_C_dom"/>
</dbReference>
<evidence type="ECO:0000259" key="11">
    <source>
        <dbReference type="Pfam" id="PF04446"/>
    </source>
</evidence>
<evidence type="ECO:0000313" key="14">
    <source>
        <dbReference type="Proteomes" id="UP000266183"/>
    </source>
</evidence>
<dbReference type="Pfam" id="PF04446">
    <property type="entry name" value="Thg1"/>
    <property type="match status" value="1"/>
</dbReference>
<name>A0A385SPM8_9BACT</name>
<dbReference type="InterPro" id="IPR024956">
    <property type="entry name" value="tRNAHis_GuaTrfase_cat"/>
</dbReference>
<dbReference type="GO" id="GO:0005525">
    <property type="term" value="F:GTP binding"/>
    <property type="evidence" value="ECO:0007669"/>
    <property type="project" value="UniProtKB-KW"/>
</dbReference>
<evidence type="ECO:0000256" key="7">
    <source>
        <dbReference type="ARBA" id="ARBA00022723"/>
    </source>
</evidence>
<evidence type="ECO:0000256" key="3">
    <source>
        <dbReference type="ARBA" id="ARBA00012511"/>
    </source>
</evidence>
<evidence type="ECO:0000256" key="4">
    <source>
        <dbReference type="ARBA" id="ARBA00022679"/>
    </source>
</evidence>
<dbReference type="GO" id="GO:0006400">
    <property type="term" value="P:tRNA modification"/>
    <property type="evidence" value="ECO:0007669"/>
    <property type="project" value="InterPro"/>
</dbReference>
<dbReference type="InterPro" id="IPR038469">
    <property type="entry name" value="tRNAHis_GuaTrfase_Thg1_sf"/>
</dbReference>
<dbReference type="EC" id="2.7.7.79" evidence="3"/>
<dbReference type="GO" id="GO:0008193">
    <property type="term" value="F:tRNA guanylyltransferase activity"/>
    <property type="evidence" value="ECO:0007669"/>
    <property type="project" value="UniProtKB-EC"/>
</dbReference>
<protein>
    <recommendedName>
        <fullName evidence="3">tRNA(His) guanylyltransferase</fullName>
        <ecNumber evidence="3">2.7.7.79</ecNumber>
    </recommendedName>
</protein>
<dbReference type="KEGG" id="chk:D4L85_10160"/>
<evidence type="ECO:0000256" key="1">
    <source>
        <dbReference type="ARBA" id="ARBA00001946"/>
    </source>
</evidence>
<proteinExistence type="inferred from homology"/>
<sequence>MKFEMLDKKMRVFEQNMDQTVLPGLYIVARLDGRGFTRLTKDLLTLERPFDLRFRDAMIETVRGLMNTGFKITYGYTESDEISLLFDINENSFGRKARKLVSLLAGEASARFTQALGSLGVFDCRIIPLPNDDLVIDYFRWRCEDANRNALNAWCYWKLRDHGMSAPEATKQLEGRSIAEKNEMLFQFGINYNELPAWQKRGVGLFYTEVERASLNPMNNQEVTVSRKQLAVETALPRNMEYDIFIKELLTRETP</sequence>
<keyword evidence="8" id="KW-0547">Nucleotide-binding</keyword>
<dbReference type="EMBL" id="CP032382">
    <property type="protein sequence ID" value="AYB30918.1"/>
    <property type="molecule type" value="Genomic_DNA"/>
</dbReference>
<keyword evidence="6 13" id="KW-0548">Nucleotidyltransferase</keyword>
<dbReference type="RefSeq" id="WP_119754212.1">
    <property type="nucleotide sequence ID" value="NZ_CP032382.1"/>
</dbReference>
<feature type="domain" description="tRNAHis guanylyltransferase catalytic" evidence="11">
    <location>
        <begin position="8"/>
        <end position="130"/>
    </location>
</feature>
<evidence type="ECO:0000256" key="10">
    <source>
        <dbReference type="ARBA" id="ARBA00023134"/>
    </source>
</evidence>
<accession>A0A385SPM8</accession>
<comment type="similarity">
    <text evidence="2">Belongs to the tRNA(His) guanylyltransferase family.</text>
</comment>
<keyword evidence="14" id="KW-1185">Reference proteome</keyword>
<dbReference type="GO" id="GO:0000287">
    <property type="term" value="F:magnesium ion binding"/>
    <property type="evidence" value="ECO:0007669"/>
    <property type="project" value="InterPro"/>
</dbReference>
<evidence type="ECO:0000256" key="2">
    <source>
        <dbReference type="ARBA" id="ARBA00010113"/>
    </source>
</evidence>
<evidence type="ECO:0000256" key="9">
    <source>
        <dbReference type="ARBA" id="ARBA00022842"/>
    </source>
</evidence>
<dbReference type="PANTHER" id="PTHR12729">
    <property type="entry name" value="TRNA(HIS) GUANYLYLTRANSFERASE-RELATED"/>
    <property type="match status" value="1"/>
</dbReference>
<dbReference type="Gene3D" id="3.30.70.3000">
    <property type="match status" value="1"/>
</dbReference>
<organism evidence="13 14">
    <name type="scientific">Chryseolinea soli</name>
    <dbReference type="NCBI Taxonomy" id="2321403"/>
    <lineage>
        <taxon>Bacteria</taxon>
        <taxon>Pseudomonadati</taxon>
        <taxon>Bacteroidota</taxon>
        <taxon>Cytophagia</taxon>
        <taxon>Cytophagales</taxon>
        <taxon>Fulvivirgaceae</taxon>
        <taxon>Chryseolinea</taxon>
    </lineage>
</organism>
<evidence type="ECO:0000256" key="6">
    <source>
        <dbReference type="ARBA" id="ARBA00022695"/>
    </source>
</evidence>
<evidence type="ECO:0000256" key="8">
    <source>
        <dbReference type="ARBA" id="ARBA00022741"/>
    </source>
</evidence>
<dbReference type="AlphaFoldDB" id="A0A385SPM8"/>
<dbReference type="Proteomes" id="UP000266183">
    <property type="component" value="Chromosome"/>
</dbReference>
<keyword evidence="5" id="KW-0819">tRNA processing</keyword>
<dbReference type="PANTHER" id="PTHR12729:SF6">
    <property type="entry name" value="TRNA(HIS) GUANYLYLTRANSFERASE-RELATED"/>
    <property type="match status" value="1"/>
</dbReference>
<dbReference type="OrthoDB" id="4547336at2"/>
<keyword evidence="4 13" id="KW-0808">Transferase</keyword>
<keyword evidence="9" id="KW-0460">Magnesium</keyword>
<comment type="cofactor">
    <cofactor evidence="1">
        <name>Mg(2+)</name>
        <dbReference type="ChEBI" id="CHEBI:18420"/>
    </cofactor>
</comment>
<keyword evidence="7" id="KW-0479">Metal-binding</keyword>